<feature type="signal peptide" evidence="2">
    <location>
        <begin position="1"/>
        <end position="37"/>
    </location>
</feature>
<sequence length="344" mass="36740">MARSPSTNSIPQPPRAAAAVSLLLLLAAASLPALATAAALADCQKSMVQQLTNTFENSQLNFAFDYCSDIGDGRGYTCGVVGFTTSTHDAYDVVNTYVNSGNYSLEFDPYIATLATLNVTGDASTKGLSGFCDAWYAAASNPTFRAVQIAKIDSLYYYPSQNISDTLQLTLPAARGQLYDAAIQHGVEADPDSMPSMVARVPRTPGMTDDAWLEAFLAERKRTLCHPSTPATQKAWCASVTRVNSYEHLTATGQSNFTDAFSPLDNDGKEITIKCDLNVWTNYIPGSKDQGGSGSGSGGMGKGAVIAIVLIVLIVAAVAGFLAYWRLTKGGWPWANQRFKRVIV</sequence>
<evidence type="ECO:0008006" key="5">
    <source>
        <dbReference type="Google" id="ProtNLM"/>
    </source>
</evidence>
<name>A0AAD5TEH5_9FUNG</name>
<keyword evidence="1" id="KW-0812">Transmembrane</keyword>
<dbReference type="EMBL" id="JADGJQ010000067">
    <property type="protein sequence ID" value="KAJ3173924.1"/>
    <property type="molecule type" value="Genomic_DNA"/>
</dbReference>
<feature type="chain" id="PRO_5042076243" description="Chitosanase" evidence="2">
    <location>
        <begin position="38"/>
        <end position="344"/>
    </location>
</feature>
<dbReference type="Gene3D" id="1.20.141.10">
    <property type="entry name" value="Chitosanase, subunit A, domain 1"/>
    <property type="match status" value="1"/>
</dbReference>
<dbReference type="SUPFAM" id="SSF53955">
    <property type="entry name" value="Lysozyme-like"/>
    <property type="match status" value="1"/>
</dbReference>
<dbReference type="InterPro" id="IPR023346">
    <property type="entry name" value="Lysozyme-like_dom_sf"/>
</dbReference>
<dbReference type="AlphaFoldDB" id="A0AAD5TEH5"/>
<keyword evidence="1" id="KW-0472">Membrane</keyword>
<keyword evidence="1" id="KW-1133">Transmembrane helix</keyword>
<dbReference type="GO" id="GO:0005576">
    <property type="term" value="C:extracellular region"/>
    <property type="evidence" value="ECO:0007669"/>
    <property type="project" value="InterPro"/>
</dbReference>
<gene>
    <name evidence="3" type="ORF">HDU87_007246</name>
</gene>
<keyword evidence="4" id="KW-1185">Reference proteome</keyword>
<keyword evidence="2" id="KW-0732">Signal</keyword>
<organism evidence="3 4">
    <name type="scientific">Geranomyces variabilis</name>
    <dbReference type="NCBI Taxonomy" id="109894"/>
    <lineage>
        <taxon>Eukaryota</taxon>
        <taxon>Fungi</taxon>
        <taxon>Fungi incertae sedis</taxon>
        <taxon>Chytridiomycota</taxon>
        <taxon>Chytridiomycota incertae sedis</taxon>
        <taxon>Chytridiomycetes</taxon>
        <taxon>Spizellomycetales</taxon>
        <taxon>Powellomycetaceae</taxon>
        <taxon>Geranomyces</taxon>
    </lineage>
</organism>
<evidence type="ECO:0000256" key="1">
    <source>
        <dbReference type="SAM" id="Phobius"/>
    </source>
</evidence>
<evidence type="ECO:0000313" key="4">
    <source>
        <dbReference type="Proteomes" id="UP001212152"/>
    </source>
</evidence>
<evidence type="ECO:0000256" key="2">
    <source>
        <dbReference type="SAM" id="SignalP"/>
    </source>
</evidence>
<dbReference type="Gene3D" id="3.30.386.10">
    <property type="entry name" value="Chitosanase, subunit A, domain 2"/>
    <property type="match status" value="1"/>
</dbReference>
<dbReference type="InterPro" id="IPR023099">
    <property type="entry name" value="Glyco_hydro_46_N"/>
</dbReference>
<evidence type="ECO:0000313" key="3">
    <source>
        <dbReference type="EMBL" id="KAJ3173924.1"/>
    </source>
</evidence>
<proteinExistence type="predicted"/>
<dbReference type="Pfam" id="PF01374">
    <property type="entry name" value="Glyco_hydro_46"/>
    <property type="match status" value="1"/>
</dbReference>
<accession>A0AAD5TEH5</accession>
<feature type="transmembrane region" description="Helical" evidence="1">
    <location>
        <begin position="303"/>
        <end position="325"/>
    </location>
</feature>
<protein>
    <recommendedName>
        <fullName evidence="5">Chitosanase</fullName>
    </recommendedName>
</protein>
<dbReference type="Proteomes" id="UP001212152">
    <property type="component" value="Unassembled WGS sequence"/>
</dbReference>
<dbReference type="InterPro" id="IPR000400">
    <property type="entry name" value="Glyco_hydro_46"/>
</dbReference>
<dbReference type="GO" id="GO:0005975">
    <property type="term" value="P:carbohydrate metabolic process"/>
    <property type="evidence" value="ECO:0007669"/>
    <property type="project" value="InterPro"/>
</dbReference>
<comment type="caution">
    <text evidence="3">The sequence shown here is derived from an EMBL/GenBank/DDBJ whole genome shotgun (WGS) entry which is preliminary data.</text>
</comment>
<dbReference type="GO" id="GO:0016977">
    <property type="term" value="F:chitosanase activity"/>
    <property type="evidence" value="ECO:0007669"/>
    <property type="project" value="InterPro"/>
</dbReference>
<reference evidence="3" key="1">
    <citation type="submission" date="2020-05" db="EMBL/GenBank/DDBJ databases">
        <title>Phylogenomic resolution of chytrid fungi.</title>
        <authorList>
            <person name="Stajich J.E."/>
            <person name="Amses K."/>
            <person name="Simmons R."/>
            <person name="Seto K."/>
            <person name="Myers J."/>
            <person name="Bonds A."/>
            <person name="Quandt C.A."/>
            <person name="Barry K."/>
            <person name="Liu P."/>
            <person name="Grigoriev I."/>
            <person name="Longcore J.E."/>
            <person name="James T.Y."/>
        </authorList>
    </citation>
    <scope>NUCLEOTIDE SEQUENCE</scope>
    <source>
        <strain evidence="3">JEL0379</strain>
    </source>
</reference>